<dbReference type="RefSeq" id="WP_188245397.1">
    <property type="nucleotide sequence ID" value="NZ_JABTCF010000017.1"/>
</dbReference>
<gene>
    <name evidence="1" type="ORF">HPE56_19375</name>
</gene>
<dbReference type="Proteomes" id="UP001166021">
    <property type="component" value="Unassembled WGS sequence"/>
</dbReference>
<dbReference type="EMBL" id="JABTCF010000017">
    <property type="protein sequence ID" value="MBD0779965.1"/>
    <property type="molecule type" value="Genomic_DNA"/>
</dbReference>
<reference evidence="1" key="1">
    <citation type="submission" date="2020-05" db="EMBL/GenBank/DDBJ databases">
        <title>The draft genome sequence of Maribacter sp. ANRC-HE7.</title>
        <authorList>
            <person name="Mu L."/>
        </authorList>
    </citation>
    <scope>NUCLEOTIDE SEQUENCE</scope>
    <source>
        <strain evidence="1">ANRC-HE7</strain>
    </source>
</reference>
<keyword evidence="2" id="KW-1185">Reference proteome</keyword>
<accession>A0ABR7V6F9</accession>
<comment type="caution">
    <text evidence="1">The sequence shown here is derived from an EMBL/GenBank/DDBJ whole genome shotgun (WGS) entry which is preliminary data.</text>
</comment>
<sequence>MNDLEASFMKNTHIMSKLSCLITLFGILGFQLVNSQQSDNIQNNEFQYNNKTYPVSEGLEEVFKKRNNRSGSQLNISDGKFYQTQIWISGNINYIWRPKNASIWLYAKLYAQGSEGLTSGTYTIKPNNTDTVKPITSDLPFFLKGKCAIDINNNGKLDKGTEFFKVIDGTITLNVVSKGYSVEFELKLSNGKIIKGKFKKDFTQV</sequence>
<proteinExistence type="predicted"/>
<evidence type="ECO:0000313" key="2">
    <source>
        <dbReference type="Proteomes" id="UP001166021"/>
    </source>
</evidence>
<organism evidence="1 2">
    <name type="scientific">Maribacter aquimaris</name>
    <dbReference type="NCBI Taxonomy" id="2737171"/>
    <lineage>
        <taxon>Bacteria</taxon>
        <taxon>Pseudomonadati</taxon>
        <taxon>Bacteroidota</taxon>
        <taxon>Flavobacteriia</taxon>
        <taxon>Flavobacteriales</taxon>
        <taxon>Flavobacteriaceae</taxon>
        <taxon>Maribacter</taxon>
    </lineage>
</organism>
<evidence type="ECO:0000313" key="1">
    <source>
        <dbReference type="EMBL" id="MBD0779965.1"/>
    </source>
</evidence>
<protein>
    <submittedName>
        <fullName evidence="1">Uncharacterized protein</fullName>
    </submittedName>
</protein>
<name>A0ABR7V6F9_9FLAO</name>